<keyword evidence="1" id="KW-0472">Membrane</keyword>
<proteinExistence type="predicted"/>
<keyword evidence="1" id="KW-1133">Transmembrane helix</keyword>
<keyword evidence="1" id="KW-0812">Transmembrane</keyword>
<dbReference type="EnsemblMetazoa" id="XM_020008146.1">
    <property type="protein sequence ID" value="XP_019863705.1"/>
    <property type="gene ID" value="LOC109592780"/>
</dbReference>
<feature type="transmembrane region" description="Helical" evidence="1">
    <location>
        <begin position="105"/>
        <end position="127"/>
    </location>
</feature>
<reference evidence="2" key="2">
    <citation type="submission" date="2024-06" db="UniProtKB">
        <authorList>
            <consortium name="EnsemblMetazoa"/>
        </authorList>
    </citation>
    <scope>IDENTIFICATION</scope>
</reference>
<evidence type="ECO:0000313" key="2">
    <source>
        <dbReference type="EnsemblMetazoa" id="XP_019863705.1"/>
    </source>
</evidence>
<dbReference type="KEGG" id="aqu:109592780"/>
<organism evidence="2 3">
    <name type="scientific">Amphimedon queenslandica</name>
    <name type="common">Sponge</name>
    <dbReference type="NCBI Taxonomy" id="400682"/>
    <lineage>
        <taxon>Eukaryota</taxon>
        <taxon>Metazoa</taxon>
        <taxon>Porifera</taxon>
        <taxon>Demospongiae</taxon>
        <taxon>Heteroscleromorpha</taxon>
        <taxon>Haplosclerida</taxon>
        <taxon>Niphatidae</taxon>
        <taxon>Amphimedon</taxon>
    </lineage>
</organism>
<accession>A0AAN0K2Y4</accession>
<dbReference type="RefSeq" id="XP_019863705.1">
    <property type="nucleotide sequence ID" value="XM_020008146.1"/>
</dbReference>
<reference evidence="3" key="1">
    <citation type="journal article" date="2010" name="Nature">
        <title>The Amphimedon queenslandica genome and the evolution of animal complexity.</title>
        <authorList>
            <person name="Srivastava M."/>
            <person name="Simakov O."/>
            <person name="Chapman J."/>
            <person name="Fahey B."/>
            <person name="Gauthier M.E."/>
            <person name="Mitros T."/>
            <person name="Richards G.S."/>
            <person name="Conaco C."/>
            <person name="Dacre M."/>
            <person name="Hellsten U."/>
            <person name="Larroux C."/>
            <person name="Putnam N.H."/>
            <person name="Stanke M."/>
            <person name="Adamska M."/>
            <person name="Darling A."/>
            <person name="Degnan S.M."/>
            <person name="Oakley T.H."/>
            <person name="Plachetzki D.C."/>
            <person name="Zhai Y."/>
            <person name="Adamski M."/>
            <person name="Calcino A."/>
            <person name="Cummins S.F."/>
            <person name="Goodstein D.M."/>
            <person name="Harris C."/>
            <person name="Jackson D.J."/>
            <person name="Leys S.P."/>
            <person name="Shu S."/>
            <person name="Woodcroft B.J."/>
            <person name="Vervoort M."/>
            <person name="Kosik K.S."/>
            <person name="Manning G."/>
            <person name="Degnan B.M."/>
            <person name="Rokhsar D.S."/>
        </authorList>
    </citation>
    <scope>NUCLEOTIDE SEQUENCE [LARGE SCALE GENOMIC DNA]</scope>
</reference>
<keyword evidence="3" id="KW-1185">Reference proteome</keyword>
<protein>
    <submittedName>
        <fullName evidence="2">Uncharacterized protein</fullName>
    </submittedName>
</protein>
<dbReference type="Proteomes" id="UP000007879">
    <property type="component" value="Unassembled WGS sequence"/>
</dbReference>
<evidence type="ECO:0000313" key="3">
    <source>
        <dbReference type="Proteomes" id="UP000007879"/>
    </source>
</evidence>
<evidence type="ECO:0000256" key="1">
    <source>
        <dbReference type="SAM" id="Phobius"/>
    </source>
</evidence>
<sequence>MINIEFAHSMRLVVSFQDKNIGQPPVNYCNITVNDNSTACQINENYTFPIIHGANNTYNVTVCNVVGSINKTGNVRVPIVPTTVFLSVTVTQTVASGFSAVGDPAIFSIPFIVLGLLIILFIGWLVLRICWKKQWCCPRIWKKGFWLLFFCCDCCTYDAKV</sequence>
<dbReference type="AlphaFoldDB" id="A0AAN0K2Y4"/>
<name>A0AAN0K2Y4_AMPQE</name>
<dbReference type="GeneID" id="109592780"/>